<evidence type="ECO:0000313" key="13">
    <source>
        <dbReference type="Proteomes" id="UP001652625"/>
    </source>
</evidence>
<evidence type="ECO:0000256" key="12">
    <source>
        <dbReference type="SAM" id="MobiDB-lite"/>
    </source>
</evidence>
<evidence type="ECO:0000256" key="5">
    <source>
        <dbReference type="ARBA" id="ARBA00022473"/>
    </source>
</evidence>
<dbReference type="Proteomes" id="UP001652625">
    <property type="component" value="Chromosome 09"/>
</dbReference>
<keyword evidence="5" id="KW-0217">Developmental protein</keyword>
<evidence type="ECO:0000256" key="7">
    <source>
        <dbReference type="ARBA" id="ARBA00022782"/>
    </source>
</evidence>
<sequence length="527" mass="61287">MDKSDKSLKSPSSFYLLSNLKKPSAFNNFDLIKSNEQTNSKNNKLCSPKNTKNNEANNTDNELSNPSPSNQSMSLSENSEKAVNFCDMKLKISKPINCEDDKVAKKKASCRLQDAEYYSESKKPYFLSPSMIQSVAVVKNSNNKNVQEKDLLKDVTEKDLLKEEKFTLKNENKFVSKNKKPFEEPEDSLVLKENNIEFAIIKHESFALDNEFAILKKENTKLIQDMITLKNENDQAKKEINCLQKNIEKMERDHFQEIKSMYEKYIVLQNDKDNEKKDFEKKVLKLEQLLCEKNETIHTQQCLVIQQEENMSKLQSKNMSLDEKLKSVIESHNQEILLLAKEKDKIITEIFQNKNEIQLLRNELATTKEDFNNTEKKIIEKDEILENLNKCHNDSMDKKNSELSKEREQTKCLKTELKTKVEIIFDLEKQLTECKLEIDSLKSADKTQSLKNEIFLRNQEINQLQQTCKVLQSTNELLNVRLNALNEVLRLQEVNMTGAGSSEDKILNLWRNKVYSLLVQLKLNDIN</sequence>
<keyword evidence="9" id="KW-0539">Nucleus</keyword>
<evidence type="ECO:0000256" key="11">
    <source>
        <dbReference type="SAM" id="Coils"/>
    </source>
</evidence>
<name>A0ABM4CFT8_HYDVU</name>
<evidence type="ECO:0000256" key="3">
    <source>
        <dbReference type="ARBA" id="ARBA00004496"/>
    </source>
</evidence>
<evidence type="ECO:0000256" key="2">
    <source>
        <dbReference type="ARBA" id="ARBA00004123"/>
    </source>
</evidence>
<keyword evidence="13" id="KW-1185">Reference proteome</keyword>
<feature type="compositionally biased region" description="Polar residues" evidence="12">
    <location>
        <begin position="34"/>
        <end position="45"/>
    </location>
</feature>
<dbReference type="GeneID" id="105844884"/>
<evidence type="ECO:0000256" key="4">
    <source>
        <dbReference type="ARBA" id="ARBA00016468"/>
    </source>
</evidence>
<keyword evidence="8 11" id="KW-0175">Coiled coil</keyword>
<accession>A0ABM4CFT8</accession>
<protein>
    <recommendedName>
        <fullName evidence="4">Coiled-coil alpha-helical rod protein 1</fullName>
    </recommendedName>
    <alternativeName>
        <fullName evidence="10">Alpha-helical coiled-coil rod protein</fullName>
    </alternativeName>
</protein>
<dbReference type="InterPro" id="IPR009800">
    <property type="entry name" value="HCR"/>
</dbReference>
<proteinExistence type="predicted"/>
<organism evidence="13 14">
    <name type="scientific">Hydra vulgaris</name>
    <name type="common">Hydra</name>
    <name type="synonym">Hydra attenuata</name>
    <dbReference type="NCBI Taxonomy" id="6087"/>
    <lineage>
        <taxon>Eukaryota</taxon>
        <taxon>Metazoa</taxon>
        <taxon>Cnidaria</taxon>
        <taxon>Hydrozoa</taxon>
        <taxon>Hydroidolina</taxon>
        <taxon>Anthoathecata</taxon>
        <taxon>Aplanulata</taxon>
        <taxon>Hydridae</taxon>
        <taxon>Hydra</taxon>
    </lineage>
</organism>
<dbReference type="PANTHER" id="PTHR46822">
    <property type="entry name" value="COILED-COIL ALPHA-HELICAL ROD PROTEIN 1"/>
    <property type="match status" value="1"/>
</dbReference>
<feature type="compositionally biased region" description="Polar residues" evidence="12">
    <location>
        <begin position="63"/>
        <end position="77"/>
    </location>
</feature>
<evidence type="ECO:0000313" key="14">
    <source>
        <dbReference type="RefSeq" id="XP_065660582.1"/>
    </source>
</evidence>
<comment type="function">
    <text evidence="1">May be a regulator of keratinocyte proliferation or differentiation.</text>
</comment>
<evidence type="ECO:0000256" key="10">
    <source>
        <dbReference type="ARBA" id="ARBA00031932"/>
    </source>
</evidence>
<dbReference type="PANTHER" id="PTHR46822:SF1">
    <property type="entry name" value="COILED-COIL ALPHA-HELICAL ROD PROTEIN 1"/>
    <property type="match status" value="1"/>
</dbReference>
<feature type="coiled-coil region" evidence="11">
    <location>
        <begin position="219"/>
        <end position="253"/>
    </location>
</feature>
<feature type="region of interest" description="Disordered" evidence="12">
    <location>
        <begin position="33"/>
        <end position="78"/>
    </location>
</feature>
<evidence type="ECO:0000256" key="9">
    <source>
        <dbReference type="ARBA" id="ARBA00023242"/>
    </source>
</evidence>
<dbReference type="RefSeq" id="XP_065660582.1">
    <property type="nucleotide sequence ID" value="XM_065804510.1"/>
</dbReference>
<feature type="compositionally biased region" description="Low complexity" evidence="12">
    <location>
        <begin position="49"/>
        <end position="62"/>
    </location>
</feature>
<comment type="subcellular location">
    <subcellularLocation>
        <location evidence="3">Cytoplasm</location>
    </subcellularLocation>
    <subcellularLocation>
        <location evidence="2">Nucleus</location>
    </subcellularLocation>
</comment>
<gene>
    <name evidence="14" type="primary">LOC105844884</name>
</gene>
<evidence type="ECO:0000256" key="6">
    <source>
        <dbReference type="ARBA" id="ARBA00022490"/>
    </source>
</evidence>
<keyword evidence="7" id="KW-0221">Differentiation</keyword>
<keyword evidence="6" id="KW-0963">Cytoplasm</keyword>
<reference evidence="14" key="1">
    <citation type="submission" date="2025-08" db="UniProtKB">
        <authorList>
            <consortium name="RefSeq"/>
        </authorList>
    </citation>
    <scope>IDENTIFICATION</scope>
</reference>
<feature type="coiled-coil region" evidence="11">
    <location>
        <begin position="350"/>
        <end position="481"/>
    </location>
</feature>
<evidence type="ECO:0000256" key="1">
    <source>
        <dbReference type="ARBA" id="ARBA00003936"/>
    </source>
</evidence>
<evidence type="ECO:0000256" key="8">
    <source>
        <dbReference type="ARBA" id="ARBA00023054"/>
    </source>
</evidence>